<protein>
    <submittedName>
        <fullName evidence="2">Uncharacterized protein</fullName>
    </submittedName>
</protein>
<dbReference type="EMBL" id="JADCNL010000012">
    <property type="protein sequence ID" value="KAG0457845.1"/>
    <property type="molecule type" value="Genomic_DNA"/>
</dbReference>
<dbReference type="Proteomes" id="UP000636800">
    <property type="component" value="Chromosome 12"/>
</dbReference>
<evidence type="ECO:0000313" key="2">
    <source>
        <dbReference type="EMBL" id="KAG0457845.1"/>
    </source>
</evidence>
<dbReference type="Proteomes" id="UP000639772">
    <property type="component" value="Chromosome 12"/>
</dbReference>
<evidence type="ECO:0000313" key="4">
    <source>
        <dbReference type="Proteomes" id="UP000636800"/>
    </source>
</evidence>
<gene>
    <name evidence="3" type="ORF">HPP92_022706</name>
    <name evidence="2" type="ORF">HPP92_023002</name>
</gene>
<keyword evidence="4" id="KW-1185">Reference proteome</keyword>
<name>A0A835PSJ4_VANPL</name>
<accession>A0A835PSJ4</accession>
<keyword evidence="1" id="KW-0812">Transmembrane</keyword>
<feature type="transmembrane region" description="Helical" evidence="1">
    <location>
        <begin position="12"/>
        <end position="32"/>
    </location>
</feature>
<reference evidence="4 5" key="1">
    <citation type="journal article" date="2020" name="Nat. Food">
        <title>A phased Vanilla planifolia genome enables genetic improvement of flavour and production.</title>
        <authorList>
            <person name="Hasing T."/>
            <person name="Tang H."/>
            <person name="Brym M."/>
            <person name="Khazi F."/>
            <person name="Huang T."/>
            <person name="Chambers A.H."/>
        </authorList>
    </citation>
    <scope>NUCLEOTIDE SEQUENCE [LARGE SCALE GENOMIC DNA]</scope>
    <source>
        <tissue evidence="2">Leaf</tissue>
    </source>
</reference>
<keyword evidence="1" id="KW-0472">Membrane</keyword>
<organism evidence="2 4">
    <name type="scientific">Vanilla planifolia</name>
    <name type="common">Vanilla</name>
    <dbReference type="NCBI Taxonomy" id="51239"/>
    <lineage>
        <taxon>Eukaryota</taxon>
        <taxon>Viridiplantae</taxon>
        <taxon>Streptophyta</taxon>
        <taxon>Embryophyta</taxon>
        <taxon>Tracheophyta</taxon>
        <taxon>Spermatophyta</taxon>
        <taxon>Magnoliopsida</taxon>
        <taxon>Liliopsida</taxon>
        <taxon>Asparagales</taxon>
        <taxon>Orchidaceae</taxon>
        <taxon>Vanilloideae</taxon>
        <taxon>Vanilleae</taxon>
        <taxon>Vanilla</taxon>
    </lineage>
</organism>
<dbReference type="AlphaFoldDB" id="A0A835PSJ4"/>
<evidence type="ECO:0000256" key="1">
    <source>
        <dbReference type="SAM" id="Phobius"/>
    </source>
</evidence>
<keyword evidence="1" id="KW-1133">Transmembrane helix</keyword>
<evidence type="ECO:0000313" key="3">
    <source>
        <dbReference type="EMBL" id="KAG0459578.1"/>
    </source>
</evidence>
<evidence type="ECO:0000313" key="5">
    <source>
        <dbReference type="Proteomes" id="UP000639772"/>
    </source>
</evidence>
<proteinExistence type="predicted"/>
<dbReference type="EMBL" id="JADCNM010000012">
    <property type="protein sequence ID" value="KAG0459578.1"/>
    <property type="molecule type" value="Genomic_DNA"/>
</dbReference>
<sequence length="82" mass="8820">MENPHGGGLLALQRHCWISLVGPAALIFFRANSDALRSIRSRSGASVASTTQVHPTCGRTELPAVVLRLRGPDKRGLTRFLG</sequence>
<comment type="caution">
    <text evidence="2">The sequence shown here is derived from an EMBL/GenBank/DDBJ whole genome shotgun (WGS) entry which is preliminary data.</text>
</comment>